<evidence type="ECO:0000313" key="3">
    <source>
        <dbReference type="Proteomes" id="UP000199435"/>
    </source>
</evidence>
<dbReference type="Proteomes" id="UP000199435">
    <property type="component" value="Unassembled WGS sequence"/>
</dbReference>
<evidence type="ECO:0000313" key="2">
    <source>
        <dbReference type="EMBL" id="SCB49861.1"/>
    </source>
</evidence>
<organism evidence="2 3">
    <name type="scientific">Rhizobium miluonense</name>
    <dbReference type="NCBI Taxonomy" id="411945"/>
    <lineage>
        <taxon>Bacteria</taxon>
        <taxon>Pseudomonadati</taxon>
        <taxon>Pseudomonadota</taxon>
        <taxon>Alphaproteobacteria</taxon>
        <taxon>Hyphomicrobiales</taxon>
        <taxon>Rhizobiaceae</taxon>
        <taxon>Rhizobium/Agrobacterium group</taxon>
        <taxon>Rhizobium</taxon>
    </lineage>
</organism>
<evidence type="ECO:0000256" key="1">
    <source>
        <dbReference type="SAM" id="MobiDB-lite"/>
    </source>
</evidence>
<protein>
    <submittedName>
        <fullName evidence="2">Uncharacterized protein</fullName>
    </submittedName>
</protein>
<dbReference type="EMBL" id="FMAH01000079">
    <property type="protein sequence ID" value="SCB49861.1"/>
    <property type="molecule type" value="Genomic_DNA"/>
</dbReference>
<gene>
    <name evidence="2" type="ORF">GA0061102_107911</name>
</gene>
<reference evidence="3" key="1">
    <citation type="submission" date="2016-08" db="EMBL/GenBank/DDBJ databases">
        <authorList>
            <person name="Varghese N."/>
            <person name="Submissions Spin"/>
        </authorList>
    </citation>
    <scope>NUCLEOTIDE SEQUENCE [LARGE SCALE GENOMIC DNA]</scope>
    <source>
        <strain evidence="3">HAMBI 2971</strain>
    </source>
</reference>
<accession>A0A1C3XCB5</accession>
<proteinExistence type="predicted"/>
<sequence>MCMLLLVIFGLMIASILAILVIKPFTAISAMKPTGGGRHAKHDDRVHALKPHLG</sequence>
<name>A0A1C3XCB5_9HYPH</name>
<feature type="region of interest" description="Disordered" evidence="1">
    <location>
        <begin position="34"/>
        <end position="54"/>
    </location>
</feature>
<keyword evidence="3" id="KW-1185">Reference proteome</keyword>
<dbReference type="AlphaFoldDB" id="A0A1C3XCB5"/>